<name>A0A642V6C6_9ASCO</name>
<keyword evidence="3" id="KW-0809">Transit peptide</keyword>
<evidence type="ECO:0000256" key="6">
    <source>
        <dbReference type="RuleBase" id="RU368039"/>
    </source>
</evidence>
<dbReference type="GO" id="GO:0005758">
    <property type="term" value="C:mitochondrial intermembrane space"/>
    <property type="evidence" value="ECO:0007669"/>
    <property type="project" value="TreeGrafter"/>
</dbReference>
<evidence type="ECO:0000313" key="8">
    <source>
        <dbReference type="Proteomes" id="UP000761534"/>
    </source>
</evidence>
<dbReference type="CDD" id="cd20270">
    <property type="entry name" value="Complex1_LYR_SDHAF3_LYRM10"/>
    <property type="match status" value="1"/>
</dbReference>
<protein>
    <recommendedName>
        <fullName evidence="6">Succinate dehydrogenase assembly factor 3</fullName>
        <shortName evidence="6">SDH assembly factor 3</shortName>
        <shortName evidence="6">SDHAF3</shortName>
    </recommendedName>
</protein>
<dbReference type="AlphaFoldDB" id="A0A642V6C6"/>
<dbReference type="VEuPathDB" id="FungiDB:TRICI_002263"/>
<dbReference type="InterPro" id="IPR008381">
    <property type="entry name" value="SDHAF3/Sdh7"/>
</dbReference>
<dbReference type="GO" id="GO:0034553">
    <property type="term" value="P:mitochondrial respiratory chain complex II assembly"/>
    <property type="evidence" value="ECO:0007669"/>
    <property type="project" value="UniProtKB-UniRule"/>
</dbReference>
<comment type="subunit">
    <text evidence="6">Interacts with the iron-sulfur protein subunit within the SDH catalytic dimer.</text>
</comment>
<dbReference type="PANTHER" id="PTHR13137:SF6">
    <property type="entry name" value="SUCCINATE DEHYDROGENASE ASSEMBLY FACTOR 3, MITOCHONDRIAL"/>
    <property type="match status" value="1"/>
</dbReference>
<dbReference type="Proteomes" id="UP000761534">
    <property type="component" value="Unassembled WGS sequence"/>
</dbReference>
<keyword evidence="5 6" id="KW-0143">Chaperone</keyword>
<comment type="function">
    <text evidence="6">Plays an essential role in the assembly of succinate dehydrogenase (SDH), an enzyme complex (also referred to as respiratory complex II) that is a component of both the tricarboxylic acid (TCA) cycle and the mitochondrial electron transport chain, and which couples the oxidation of succinate to fumarate with the reduction of ubiquinone (coenzyme Q) to ubiquinol. Promotes maturation of the iron-sulfur protein subunit of the SDH catalytic dimer, protecting it from the deleterious effects of oxidants. May act together with SDHAF1.</text>
</comment>
<sequence length="131" mass="15687">MRATNYVFATRRKVPQTSTLLPPLKLYRRLLRAHYKHLDPQSRRLGDDYVKAEFRLHRRMDNPVQIVAFLSSWQKYAESLEGSQWKTEKLDMKHISTMSDDQIIQLYELMQAAKEQPSDYEHEMHQEQAHN</sequence>
<evidence type="ECO:0000256" key="3">
    <source>
        <dbReference type="ARBA" id="ARBA00022946"/>
    </source>
</evidence>
<gene>
    <name evidence="7" type="ORF">TRICI_002263</name>
</gene>
<comment type="caution">
    <text evidence="7">The sequence shown here is derived from an EMBL/GenBank/DDBJ whole genome shotgun (WGS) entry which is preliminary data.</text>
</comment>
<comment type="subcellular location">
    <subcellularLocation>
        <location evidence="1 6">Mitochondrion matrix</location>
    </subcellularLocation>
</comment>
<keyword evidence="4 6" id="KW-0496">Mitochondrion</keyword>
<dbReference type="Pfam" id="PF13233">
    <property type="entry name" value="Complex1_LYR_2"/>
    <property type="match status" value="1"/>
</dbReference>
<proteinExistence type="inferred from homology"/>
<keyword evidence="8" id="KW-1185">Reference proteome</keyword>
<evidence type="ECO:0000313" key="7">
    <source>
        <dbReference type="EMBL" id="KAA8915618.1"/>
    </source>
</evidence>
<reference evidence="7" key="1">
    <citation type="journal article" date="2019" name="G3 (Bethesda)">
        <title>Genome Assemblies of Two Rare Opportunistic Yeast Pathogens: Diutina rugosa (syn. Candida rugosa) and Trichomonascus ciferrii (syn. Candida ciferrii).</title>
        <authorList>
            <person name="Mixao V."/>
            <person name="Saus E."/>
            <person name="Hansen A.P."/>
            <person name="Lass-Florl C."/>
            <person name="Gabaldon T."/>
        </authorList>
    </citation>
    <scope>NUCLEOTIDE SEQUENCE</scope>
    <source>
        <strain evidence="7">CBS 4856</strain>
    </source>
</reference>
<evidence type="ECO:0000256" key="1">
    <source>
        <dbReference type="ARBA" id="ARBA00004305"/>
    </source>
</evidence>
<accession>A0A642V6C6</accession>
<evidence type="ECO:0000256" key="2">
    <source>
        <dbReference type="ARBA" id="ARBA00006020"/>
    </source>
</evidence>
<dbReference type="GO" id="GO:0006105">
    <property type="term" value="P:succinate metabolic process"/>
    <property type="evidence" value="ECO:0007669"/>
    <property type="project" value="TreeGrafter"/>
</dbReference>
<comment type="similarity">
    <text evidence="2 6">Belongs to the complex I LYR family. SDHAF3 subfamily.</text>
</comment>
<dbReference type="OrthoDB" id="278329at2759"/>
<evidence type="ECO:0000256" key="4">
    <source>
        <dbReference type="ARBA" id="ARBA00023128"/>
    </source>
</evidence>
<dbReference type="PANTHER" id="PTHR13137">
    <property type="entry name" value="DC11 ACN9 HOMOLOG"/>
    <property type="match status" value="1"/>
</dbReference>
<evidence type="ECO:0000256" key="5">
    <source>
        <dbReference type="ARBA" id="ARBA00023186"/>
    </source>
</evidence>
<dbReference type="GO" id="GO:0005759">
    <property type="term" value="C:mitochondrial matrix"/>
    <property type="evidence" value="ECO:0007669"/>
    <property type="project" value="UniProtKB-SubCell"/>
</dbReference>
<organism evidence="7 8">
    <name type="scientific">Trichomonascus ciferrii</name>
    <dbReference type="NCBI Taxonomy" id="44093"/>
    <lineage>
        <taxon>Eukaryota</taxon>
        <taxon>Fungi</taxon>
        <taxon>Dikarya</taxon>
        <taxon>Ascomycota</taxon>
        <taxon>Saccharomycotina</taxon>
        <taxon>Dipodascomycetes</taxon>
        <taxon>Dipodascales</taxon>
        <taxon>Trichomonascaceae</taxon>
        <taxon>Trichomonascus</taxon>
        <taxon>Trichomonascus ciferrii complex</taxon>
    </lineage>
</organism>
<dbReference type="EMBL" id="SWFS01000155">
    <property type="protein sequence ID" value="KAA8915618.1"/>
    <property type="molecule type" value="Genomic_DNA"/>
</dbReference>